<gene>
    <name evidence="2" type="ORF">A9F13_05g02420</name>
</gene>
<dbReference type="GO" id="GO:0003723">
    <property type="term" value="F:RNA binding"/>
    <property type="evidence" value="ECO:0007669"/>
    <property type="project" value="TreeGrafter"/>
</dbReference>
<sequence>MAQNLVTQVTQETMGVPMQYDEITPSDANSKIHMDIRGHPFTTTRDELMSLPESILLSLFPNGVFLDQQGQVITNLTEEDVVYVNFDPQCFEYILATFGQAQKDLQAMSGLSPQASGASRIDSAASVLQSKPAIIVLREDLDFYVIPPVAGCSPADMRHLKLEVGQYISQQQSVFSGLGYDPSVSPTVPQKLGAAEQHLFDMLCTSGFTRSESWGSRAMAPDRCVVQSLSLVRLSTASPTPPESPSLTPVKSEASVSSRSRSRIASLASSASRAASRSMSRSKKAESTPTKLLLFWRKPARKCWWASDSVSVNTSGSGLAHLGAAVDVKVHVRRVWTLELSVVGVQ</sequence>
<name>A0AA91Q2F3_CLALS</name>
<dbReference type="SUPFAM" id="SSF54695">
    <property type="entry name" value="POZ domain"/>
    <property type="match status" value="1"/>
</dbReference>
<feature type="compositionally biased region" description="Low complexity" evidence="1">
    <location>
        <begin position="245"/>
        <end position="279"/>
    </location>
</feature>
<comment type="caution">
    <text evidence="2">The sequence shown here is derived from an EMBL/GenBank/DDBJ whole genome shotgun (WGS) entry which is preliminary data.</text>
</comment>
<dbReference type="Proteomes" id="UP000195602">
    <property type="component" value="Unassembled WGS sequence"/>
</dbReference>
<evidence type="ECO:0000313" key="2">
    <source>
        <dbReference type="EMBL" id="OVF09433.1"/>
    </source>
</evidence>
<dbReference type="PANTHER" id="PTHR13384">
    <property type="entry name" value="G PATCH DOMAIN-CONTAINING PROTEIN 1"/>
    <property type="match status" value="1"/>
</dbReference>
<dbReference type="GO" id="GO:0005634">
    <property type="term" value="C:nucleus"/>
    <property type="evidence" value="ECO:0007669"/>
    <property type="project" value="TreeGrafter"/>
</dbReference>
<dbReference type="Gene3D" id="3.30.710.10">
    <property type="entry name" value="Potassium Channel Kv1.1, Chain A"/>
    <property type="match status" value="1"/>
</dbReference>
<evidence type="ECO:0000313" key="3">
    <source>
        <dbReference type="Proteomes" id="UP000195602"/>
    </source>
</evidence>
<reference evidence="2 3" key="1">
    <citation type="submission" date="2017-04" db="EMBL/GenBank/DDBJ databases">
        <title>Draft genome of the yeast Clavispora lusitaniae type strain CBS 6936.</title>
        <authorList>
            <person name="Durrens P."/>
            <person name="Klopp C."/>
            <person name="Biteau N."/>
            <person name="Fitton-Ouhabi V."/>
            <person name="Dementhon K."/>
            <person name="Accoceberry I."/>
            <person name="Sherman D.J."/>
            <person name="Noel T."/>
        </authorList>
    </citation>
    <scope>NUCLEOTIDE SEQUENCE [LARGE SCALE GENOMIC DNA]</scope>
    <source>
        <strain evidence="2 3">CBS 6936</strain>
    </source>
</reference>
<dbReference type="EMBL" id="LYUB02000005">
    <property type="protein sequence ID" value="OVF09433.1"/>
    <property type="molecule type" value="Genomic_DNA"/>
</dbReference>
<accession>A0AA91Q2F3</accession>
<dbReference type="PANTHER" id="PTHR13384:SF16">
    <property type="entry name" value="GROWTH REGULATION PROTEIN"/>
    <property type="match status" value="1"/>
</dbReference>
<proteinExistence type="predicted"/>
<evidence type="ECO:0000256" key="1">
    <source>
        <dbReference type="SAM" id="MobiDB-lite"/>
    </source>
</evidence>
<organism evidence="2 3">
    <name type="scientific">Clavispora lusitaniae</name>
    <name type="common">Candida lusitaniae</name>
    <dbReference type="NCBI Taxonomy" id="36911"/>
    <lineage>
        <taxon>Eukaryota</taxon>
        <taxon>Fungi</taxon>
        <taxon>Dikarya</taxon>
        <taxon>Ascomycota</taxon>
        <taxon>Saccharomycotina</taxon>
        <taxon>Pichiomycetes</taxon>
        <taxon>Metschnikowiaceae</taxon>
        <taxon>Clavispora</taxon>
    </lineage>
</organism>
<dbReference type="AlphaFoldDB" id="A0AA91Q2F3"/>
<feature type="region of interest" description="Disordered" evidence="1">
    <location>
        <begin position="236"/>
        <end position="285"/>
    </location>
</feature>
<protein>
    <submittedName>
        <fullName evidence="2">Growth regulation protein</fullName>
    </submittedName>
</protein>
<dbReference type="InterPro" id="IPR011333">
    <property type="entry name" value="SKP1/BTB/POZ_sf"/>
</dbReference>
<dbReference type="KEGG" id="clus:A9F13_05g02420"/>